<dbReference type="InterPro" id="IPR052139">
    <property type="entry name" value="Methylosome_Comp_WDR77"/>
</dbReference>
<dbReference type="GO" id="GO:0007309">
    <property type="term" value="P:oocyte axis specification"/>
    <property type="evidence" value="ECO:0007669"/>
    <property type="project" value="TreeGrafter"/>
</dbReference>
<organism evidence="7 8">
    <name type="scientific">Stomoxys calcitrans</name>
    <name type="common">Stable fly</name>
    <name type="synonym">Conops calcitrans</name>
    <dbReference type="NCBI Taxonomy" id="35570"/>
    <lineage>
        <taxon>Eukaryota</taxon>
        <taxon>Metazoa</taxon>
        <taxon>Ecdysozoa</taxon>
        <taxon>Arthropoda</taxon>
        <taxon>Hexapoda</taxon>
        <taxon>Insecta</taxon>
        <taxon>Pterygota</taxon>
        <taxon>Neoptera</taxon>
        <taxon>Endopterygota</taxon>
        <taxon>Diptera</taxon>
        <taxon>Brachycera</taxon>
        <taxon>Muscomorpha</taxon>
        <taxon>Muscoidea</taxon>
        <taxon>Muscidae</taxon>
        <taxon>Stomoxys</taxon>
    </lineage>
</organism>
<accession>A0A1I8QF57</accession>
<dbReference type="Gene3D" id="2.130.10.10">
    <property type="entry name" value="YVTN repeat-like/Quinoprotein amine dehydrogenase"/>
    <property type="match status" value="1"/>
</dbReference>
<dbReference type="STRING" id="35570.A0A1I8QF57"/>
<dbReference type="InterPro" id="IPR001680">
    <property type="entry name" value="WD40_rpt"/>
</dbReference>
<reference evidence="7" key="1">
    <citation type="submission" date="2020-05" db="UniProtKB">
        <authorList>
            <consortium name="EnsemblMetazoa"/>
        </authorList>
    </citation>
    <scope>IDENTIFICATION</scope>
    <source>
        <strain evidence="7">USDA</strain>
    </source>
</reference>
<gene>
    <name evidence="7" type="primary">106086314</name>
</gene>
<protein>
    <submittedName>
        <fullName evidence="7">Uncharacterized protein</fullName>
    </submittedName>
</protein>
<sequence length="367" mass="41475">MLPLSYGNIYQTPDDHKPPEETDLADDTDYPNLNSRDYARRPLNHTVRMHEAWECISINTPCSDERGNIAICCNKLNGREWTGALWGFEKAEIVRNKESILPELACYKLQCPAVINCLEYATLDILLLAFNNGSLQVWSTHSEVRKSHNPYCLFKIGEKIEHMKPITSLAVFKANPNKVATGSKDGAIKIWDLGTADLISKGGFRFAHTDAITALAAHRSNQNIFTTCSLDKSCLYWDDRETRPAIALYENHSVQLKHVCYAVESDNENIIYLGDESGCILVIDIRQPKQIQKQTKYFERPIRKIMPNGDNIAVISDSNVVKIAKSSNKSIFYENNETQNFIRDGAWVSAAEFLTVGFEGKLRSHII</sequence>
<dbReference type="GO" id="GO:0034709">
    <property type="term" value="C:methylosome"/>
    <property type="evidence" value="ECO:0007669"/>
    <property type="project" value="TreeGrafter"/>
</dbReference>
<keyword evidence="4" id="KW-0677">Repeat</keyword>
<feature type="region of interest" description="Disordered" evidence="6">
    <location>
        <begin position="1"/>
        <end position="31"/>
    </location>
</feature>
<dbReference type="OrthoDB" id="10260946at2759"/>
<evidence type="ECO:0000256" key="3">
    <source>
        <dbReference type="ARBA" id="ARBA00022574"/>
    </source>
</evidence>
<keyword evidence="3 5" id="KW-0853">WD repeat</keyword>
<dbReference type="PANTHER" id="PTHR46853">
    <property type="entry name" value="METHYLOSOME PROTEIN 50"/>
    <property type="match status" value="1"/>
</dbReference>
<dbReference type="InterPro" id="IPR036322">
    <property type="entry name" value="WD40_repeat_dom_sf"/>
</dbReference>
<dbReference type="PROSITE" id="PS00678">
    <property type="entry name" value="WD_REPEATS_1"/>
    <property type="match status" value="1"/>
</dbReference>
<evidence type="ECO:0000256" key="1">
    <source>
        <dbReference type="ARBA" id="ARBA00004496"/>
    </source>
</evidence>
<name>A0A1I8QF57_STOCA</name>
<dbReference type="SMART" id="SM00320">
    <property type="entry name" value="WD40"/>
    <property type="match status" value="3"/>
</dbReference>
<evidence type="ECO:0000256" key="4">
    <source>
        <dbReference type="ARBA" id="ARBA00022737"/>
    </source>
</evidence>
<dbReference type="InterPro" id="IPR019775">
    <property type="entry name" value="WD40_repeat_CS"/>
</dbReference>
<feature type="repeat" description="WD" evidence="5">
    <location>
        <begin position="159"/>
        <end position="201"/>
    </location>
</feature>
<dbReference type="PANTHER" id="PTHR46853:SF1">
    <property type="entry name" value="METHYLOSOME PROTEIN 50"/>
    <property type="match status" value="1"/>
</dbReference>
<dbReference type="Pfam" id="PF00400">
    <property type="entry name" value="WD40"/>
    <property type="match status" value="2"/>
</dbReference>
<dbReference type="Proteomes" id="UP000095300">
    <property type="component" value="Unassembled WGS sequence"/>
</dbReference>
<evidence type="ECO:0000313" key="8">
    <source>
        <dbReference type="Proteomes" id="UP000095300"/>
    </source>
</evidence>
<evidence type="ECO:0000256" key="2">
    <source>
        <dbReference type="ARBA" id="ARBA00022490"/>
    </source>
</evidence>
<proteinExistence type="predicted"/>
<evidence type="ECO:0000313" key="7">
    <source>
        <dbReference type="EnsemblMetazoa" id="SCAU016564-PA"/>
    </source>
</evidence>
<dbReference type="SUPFAM" id="SSF50978">
    <property type="entry name" value="WD40 repeat-like"/>
    <property type="match status" value="1"/>
</dbReference>
<dbReference type="AlphaFoldDB" id="A0A1I8QF57"/>
<comment type="subcellular location">
    <subcellularLocation>
        <location evidence="1">Cytoplasm</location>
    </subcellularLocation>
</comment>
<dbReference type="PROSITE" id="PS50082">
    <property type="entry name" value="WD_REPEATS_2"/>
    <property type="match status" value="1"/>
</dbReference>
<dbReference type="EnsemblMetazoa" id="SCAU016564-RA">
    <property type="protein sequence ID" value="SCAU016564-PA"/>
    <property type="gene ID" value="SCAU016564"/>
</dbReference>
<keyword evidence="8" id="KW-1185">Reference proteome</keyword>
<keyword evidence="2" id="KW-0963">Cytoplasm</keyword>
<dbReference type="VEuPathDB" id="VectorBase:SCAU016564"/>
<evidence type="ECO:0000256" key="5">
    <source>
        <dbReference type="PROSITE-ProRule" id="PRU00221"/>
    </source>
</evidence>
<evidence type="ECO:0000256" key="6">
    <source>
        <dbReference type="SAM" id="MobiDB-lite"/>
    </source>
</evidence>
<dbReference type="InterPro" id="IPR015943">
    <property type="entry name" value="WD40/YVTN_repeat-like_dom_sf"/>
</dbReference>